<dbReference type="UniPathway" id="UPA00253">
    <property type="reaction ID" value="UER00333"/>
</dbReference>
<dbReference type="InterPro" id="IPR003694">
    <property type="entry name" value="NAD_synthase"/>
</dbReference>
<dbReference type="InterPro" id="IPR022310">
    <property type="entry name" value="NAD/GMP_synthase"/>
</dbReference>
<feature type="binding site" description="in other chain" evidence="8">
    <location>
        <position position="149"/>
    </location>
    <ligand>
        <name>deamido-NAD(+)</name>
        <dbReference type="ChEBI" id="CHEBI:58437"/>
        <note>ligand shared between two neighboring subunits</note>
    </ligand>
</feature>
<feature type="binding site" evidence="8">
    <location>
        <begin position="35"/>
        <end position="42"/>
    </location>
    <ligand>
        <name>ATP</name>
        <dbReference type="ChEBI" id="CHEBI:30616"/>
    </ligand>
</feature>
<evidence type="ECO:0000256" key="6">
    <source>
        <dbReference type="ARBA" id="ARBA00022842"/>
    </source>
</evidence>
<evidence type="ECO:0000313" key="13">
    <source>
        <dbReference type="Proteomes" id="UP000470772"/>
    </source>
</evidence>
<protein>
    <recommendedName>
        <fullName evidence="8 10">NH(3)-dependent NAD(+) synthetase</fullName>
        <ecNumber evidence="8 10">6.3.1.5</ecNumber>
    </recommendedName>
</protein>
<sequence length="273" mass="30948">MIRELELDWGFVSKYLVKRIGDYIRAAGKDGAIVGLSGGIDSSLVLRLLREATDNVFVLLMPSESTPKEDIEDSKEMLNVVGNPPHEEINIDDVVSTIVSKTGIHDRLIIGNIKARTRMTLLYAYAQKLNYLVVGTGDKSEILLGYFTKYGDGGVDILPIGDLYKSQVRRLSLYLNLPKRIIEKPSSPALWKGQTAEEELGISYEKADEILYYCFEKFMEPEAVSKLTGVDENTVKRIVKLVKMNEHKRRTPEIFKISERTVGSDWRYPRIWG</sequence>
<comment type="caution">
    <text evidence="12">The sequence shown here is derived from an EMBL/GenBank/DDBJ whole genome shotgun (WGS) entry which is preliminary data.</text>
</comment>
<dbReference type="GO" id="GO:0009435">
    <property type="term" value="P:NAD+ biosynthetic process"/>
    <property type="evidence" value="ECO:0007669"/>
    <property type="project" value="UniProtKB-UniRule"/>
</dbReference>
<comment type="similarity">
    <text evidence="1 8 9">Belongs to the NAD synthetase family.</text>
</comment>
<comment type="function">
    <text evidence="8">Catalyzes the ATP-dependent amidation of deamido-NAD to form NAD. Uses ammonia as a nitrogen source.</text>
</comment>
<name>A0A6A9QKD3_SULME</name>
<evidence type="ECO:0000256" key="7">
    <source>
        <dbReference type="ARBA" id="ARBA00023027"/>
    </source>
</evidence>
<dbReference type="HAMAP" id="MF_00193">
    <property type="entry name" value="NadE_ammonia_dep"/>
    <property type="match status" value="1"/>
</dbReference>
<dbReference type="PANTHER" id="PTHR23090:SF9">
    <property type="entry name" value="GLUTAMINE-DEPENDENT NAD(+) SYNTHETASE"/>
    <property type="match status" value="1"/>
</dbReference>
<feature type="binding site" description="in other chain" evidence="8">
    <location>
        <begin position="247"/>
        <end position="248"/>
    </location>
    <ligand>
        <name>deamido-NAD(+)</name>
        <dbReference type="ChEBI" id="CHEBI:58437"/>
        <note>ligand shared between two neighboring subunits</note>
    </ligand>
</feature>
<keyword evidence="13" id="KW-1185">Reference proteome</keyword>
<dbReference type="EMBL" id="WGGD01000005">
    <property type="protein sequence ID" value="MUN29476.1"/>
    <property type="molecule type" value="Genomic_DNA"/>
</dbReference>
<comment type="pathway">
    <text evidence="8">Cofactor biosynthesis; NAD(+) biosynthesis; NAD(+) from deamido-NAD(+) (ammonia route): step 1/1.</text>
</comment>
<dbReference type="NCBIfam" id="TIGR00552">
    <property type="entry name" value="nadE"/>
    <property type="match status" value="1"/>
</dbReference>
<dbReference type="GO" id="GO:0004359">
    <property type="term" value="F:glutaminase activity"/>
    <property type="evidence" value="ECO:0007669"/>
    <property type="project" value="InterPro"/>
</dbReference>
<comment type="subunit">
    <text evidence="8">Homodimer.</text>
</comment>
<dbReference type="Proteomes" id="UP000470772">
    <property type="component" value="Unassembled WGS sequence"/>
</dbReference>
<dbReference type="PANTHER" id="PTHR23090">
    <property type="entry name" value="NH 3 /GLUTAMINE-DEPENDENT NAD + SYNTHETASE"/>
    <property type="match status" value="1"/>
</dbReference>
<dbReference type="GO" id="GO:0003952">
    <property type="term" value="F:NAD+ synthase (glutamine-hydrolyzing) activity"/>
    <property type="evidence" value="ECO:0007669"/>
    <property type="project" value="InterPro"/>
</dbReference>
<feature type="binding site" evidence="8">
    <location>
        <position position="136"/>
    </location>
    <ligand>
        <name>ATP</name>
        <dbReference type="ChEBI" id="CHEBI:30616"/>
    </ligand>
</feature>
<dbReference type="GO" id="GO:0008795">
    <property type="term" value="F:NAD+ synthase activity"/>
    <property type="evidence" value="ECO:0007669"/>
    <property type="project" value="UniProtKB-UniRule"/>
</dbReference>
<feature type="binding site" evidence="8">
    <location>
        <position position="156"/>
    </location>
    <ligand>
        <name>deamido-NAD(+)</name>
        <dbReference type="ChEBI" id="CHEBI:58437"/>
        <note>ligand shared between two neighboring subunits</note>
    </ligand>
</feature>
<comment type="catalytic activity">
    <reaction evidence="8 10">
        <text>deamido-NAD(+) + NH4(+) + ATP = AMP + diphosphate + NAD(+) + H(+)</text>
        <dbReference type="Rhea" id="RHEA:21188"/>
        <dbReference type="ChEBI" id="CHEBI:15378"/>
        <dbReference type="ChEBI" id="CHEBI:28938"/>
        <dbReference type="ChEBI" id="CHEBI:30616"/>
        <dbReference type="ChEBI" id="CHEBI:33019"/>
        <dbReference type="ChEBI" id="CHEBI:57540"/>
        <dbReference type="ChEBI" id="CHEBI:58437"/>
        <dbReference type="ChEBI" id="CHEBI:456215"/>
        <dbReference type="EC" id="6.3.1.5"/>
    </reaction>
</comment>
<evidence type="ECO:0000256" key="4">
    <source>
        <dbReference type="ARBA" id="ARBA00022741"/>
    </source>
</evidence>
<gene>
    <name evidence="8" type="primary">nadE</name>
    <name evidence="12" type="ORF">GC250_08505</name>
</gene>
<dbReference type="EC" id="6.3.1.5" evidence="8 10"/>
<dbReference type="GO" id="GO:0005524">
    <property type="term" value="F:ATP binding"/>
    <property type="evidence" value="ECO:0007669"/>
    <property type="project" value="UniProtKB-UniRule"/>
</dbReference>
<dbReference type="GO" id="GO:0005737">
    <property type="term" value="C:cytoplasm"/>
    <property type="evidence" value="ECO:0007669"/>
    <property type="project" value="InterPro"/>
</dbReference>
<dbReference type="Pfam" id="PF02540">
    <property type="entry name" value="NAD_synthase"/>
    <property type="match status" value="1"/>
</dbReference>
<dbReference type="CDD" id="cd00553">
    <property type="entry name" value="NAD_synthase"/>
    <property type="match status" value="1"/>
</dbReference>
<dbReference type="InterPro" id="IPR022926">
    <property type="entry name" value="NH(3)-dep_NAD(+)_synth"/>
</dbReference>
<evidence type="ECO:0000256" key="1">
    <source>
        <dbReference type="ARBA" id="ARBA00005859"/>
    </source>
</evidence>
<evidence type="ECO:0000256" key="8">
    <source>
        <dbReference type="HAMAP-Rule" id="MF_00193"/>
    </source>
</evidence>
<evidence type="ECO:0000256" key="3">
    <source>
        <dbReference type="ARBA" id="ARBA00022723"/>
    </source>
</evidence>
<dbReference type="RefSeq" id="WP_156017052.1">
    <property type="nucleotide sequence ID" value="NZ_WGGD01000005.1"/>
</dbReference>
<dbReference type="AlphaFoldDB" id="A0A6A9QKD3"/>
<feature type="binding site" description="in other chain" evidence="8">
    <location>
        <position position="116"/>
    </location>
    <ligand>
        <name>deamido-NAD(+)</name>
        <dbReference type="ChEBI" id="CHEBI:58437"/>
        <note>ligand shared between two neighboring subunits</note>
    </ligand>
</feature>
<dbReference type="GO" id="GO:0046872">
    <property type="term" value="F:metal ion binding"/>
    <property type="evidence" value="ECO:0007669"/>
    <property type="project" value="UniProtKB-KW"/>
</dbReference>
<evidence type="ECO:0000313" key="12">
    <source>
        <dbReference type="EMBL" id="MUN29476.1"/>
    </source>
</evidence>
<dbReference type="FunFam" id="3.40.50.620:FF:000106">
    <property type="entry name" value="Glutamine-dependent NAD(+) synthetase"/>
    <property type="match status" value="1"/>
</dbReference>
<feature type="binding site" evidence="8">
    <location>
        <position position="187"/>
    </location>
    <ligand>
        <name>ATP</name>
        <dbReference type="ChEBI" id="CHEBI:30616"/>
    </ligand>
</feature>
<feature type="binding site" evidence="8">
    <location>
        <position position="41"/>
    </location>
    <ligand>
        <name>Mg(2+)</name>
        <dbReference type="ChEBI" id="CHEBI:18420"/>
    </ligand>
</feature>
<reference evidence="12 13" key="1">
    <citation type="submission" date="2019-10" db="EMBL/GenBank/DDBJ databases">
        <title>Sequencing and Assembly of Multiple Reported Metal-Biooxidizing Members of the Extremely Thermoacidophilic Archaeal Family Sulfolobaceae.</title>
        <authorList>
            <person name="Counts J.A."/>
            <person name="Kelly R.M."/>
        </authorList>
    </citation>
    <scope>NUCLEOTIDE SEQUENCE [LARGE SCALE GENOMIC DNA]</scope>
    <source>
        <strain evidence="12 13">DSM 6482</strain>
    </source>
</reference>
<feature type="binding site" evidence="8">
    <location>
        <position position="165"/>
    </location>
    <ligand>
        <name>ATP</name>
        <dbReference type="ChEBI" id="CHEBI:30616"/>
    </ligand>
</feature>
<keyword evidence="6 8" id="KW-0460">Magnesium</keyword>
<feature type="domain" description="NAD/GMP synthase" evidence="11">
    <location>
        <begin position="14"/>
        <end position="252"/>
    </location>
</feature>
<keyword evidence="5 8" id="KW-0067">ATP-binding</keyword>
<keyword evidence="3 8" id="KW-0479">Metal-binding</keyword>
<dbReference type="NCBIfam" id="NF010587">
    <property type="entry name" value="PRK13980.1"/>
    <property type="match status" value="1"/>
</dbReference>
<keyword evidence="4 8" id="KW-0547">Nucleotide-binding</keyword>
<evidence type="ECO:0000256" key="10">
    <source>
        <dbReference type="RuleBase" id="RU003812"/>
    </source>
</evidence>
<accession>A0A6A9QKD3</accession>
<organism evidence="12 13">
    <name type="scientific">Sulfuracidifex metallicus DSM 6482 = JCM 9184</name>
    <dbReference type="NCBI Taxonomy" id="523847"/>
    <lineage>
        <taxon>Archaea</taxon>
        <taxon>Thermoproteota</taxon>
        <taxon>Thermoprotei</taxon>
        <taxon>Sulfolobales</taxon>
        <taxon>Sulfolobaceae</taxon>
        <taxon>Sulfuracidifex</taxon>
    </lineage>
</organism>
<keyword evidence="2 8" id="KW-0436">Ligase</keyword>
<dbReference type="SUPFAM" id="SSF52402">
    <property type="entry name" value="Adenine nucleotide alpha hydrolases-like"/>
    <property type="match status" value="1"/>
</dbReference>
<dbReference type="InterPro" id="IPR014729">
    <property type="entry name" value="Rossmann-like_a/b/a_fold"/>
</dbReference>
<evidence type="ECO:0000256" key="2">
    <source>
        <dbReference type="ARBA" id="ARBA00022598"/>
    </source>
</evidence>
<proteinExistence type="inferred from homology"/>
<evidence type="ECO:0000259" key="11">
    <source>
        <dbReference type="Pfam" id="PF02540"/>
    </source>
</evidence>
<evidence type="ECO:0000256" key="9">
    <source>
        <dbReference type="RuleBase" id="RU003811"/>
    </source>
</evidence>
<keyword evidence="7 8" id="KW-0520">NAD</keyword>
<evidence type="ECO:0000256" key="5">
    <source>
        <dbReference type="ARBA" id="ARBA00022840"/>
    </source>
</evidence>
<feature type="binding site" evidence="8">
    <location>
        <position position="141"/>
    </location>
    <ligand>
        <name>Mg(2+)</name>
        <dbReference type="ChEBI" id="CHEBI:18420"/>
    </ligand>
</feature>
<dbReference type="Gene3D" id="3.40.50.620">
    <property type="entry name" value="HUPs"/>
    <property type="match status" value="1"/>
</dbReference>